<dbReference type="InterPro" id="IPR002181">
    <property type="entry name" value="Fibrinogen_a/b/g_C_dom"/>
</dbReference>
<keyword evidence="3" id="KW-0812">Transmembrane</keyword>
<dbReference type="AlphaFoldDB" id="A0A6P4JQU5"/>
<dbReference type="OrthoDB" id="6145874at2759"/>
<evidence type="ECO:0000256" key="2">
    <source>
        <dbReference type="SAM" id="Coils"/>
    </source>
</evidence>
<protein>
    <submittedName>
        <fullName evidence="6">Ficolin-1</fullName>
    </submittedName>
</protein>
<sequence>MFSKRQKYNYKRNESLNNMKFSVWRIFQAKCIFYLSIFSSVKSLNVLQQLEAIYEQSEGLLSSLKQELQLLEAVEPYPTSCLSSEIKENGLYTLKVPELPPFSVYCENQIAGLGWLVIQRRFSGNLSFFRNWEEYKNGFGDLRGEYFLGLEKIRALTALEPHELYVHLEDFDGEKKHAKFDEFAIGSEEDDFALNALGKYTGTAGDSLRSHRKMKFSTYDRDNDREFNRNCAFYYLGGWWYNACLDSNLNGQYMPGGKYEEALFARGMCWRSWRGHNYGYKITQMMIRPKCRNLPS</sequence>
<dbReference type="SUPFAM" id="SSF56496">
    <property type="entry name" value="Fibrinogen C-terminal domain-like"/>
    <property type="match status" value="1"/>
</dbReference>
<keyword evidence="3" id="KW-0472">Membrane</keyword>
<dbReference type="InterPro" id="IPR050373">
    <property type="entry name" value="Fibrinogen_C-term_domain"/>
</dbReference>
<reference evidence="5" key="1">
    <citation type="submission" date="2025-05" db="UniProtKB">
        <authorList>
            <consortium name="RefSeq"/>
        </authorList>
    </citation>
    <scope>NUCLEOTIDE SEQUENCE [LARGE SCALE GENOMIC DNA]</scope>
    <source>
        <strain evidence="5">14028-0561.14</strain>
    </source>
</reference>
<dbReference type="InterPro" id="IPR020837">
    <property type="entry name" value="Fibrinogen_CS"/>
</dbReference>
<keyword evidence="3" id="KW-1133">Transmembrane helix</keyword>
<dbReference type="RefSeq" id="XP_017037208.2">
    <property type="nucleotide sequence ID" value="XM_017181719.3"/>
</dbReference>
<dbReference type="PROSITE" id="PS00514">
    <property type="entry name" value="FIBRINOGEN_C_1"/>
    <property type="match status" value="1"/>
</dbReference>
<dbReference type="GO" id="GO:0005615">
    <property type="term" value="C:extracellular space"/>
    <property type="evidence" value="ECO:0007669"/>
    <property type="project" value="TreeGrafter"/>
</dbReference>
<keyword evidence="5" id="KW-1185">Reference proteome</keyword>
<dbReference type="PROSITE" id="PS51406">
    <property type="entry name" value="FIBRINOGEN_C_2"/>
    <property type="match status" value="1"/>
</dbReference>
<name>A0A6P4JQU5_DROKI</name>
<dbReference type="Proteomes" id="UP001652661">
    <property type="component" value="Chromosome 2R"/>
</dbReference>
<feature type="coiled-coil region" evidence="2">
    <location>
        <begin position="47"/>
        <end position="74"/>
    </location>
</feature>
<reference evidence="6" key="2">
    <citation type="submission" date="2025-08" db="UniProtKB">
        <authorList>
            <consortium name="RefSeq"/>
        </authorList>
    </citation>
    <scope>IDENTIFICATION</scope>
    <source>
        <strain evidence="6">14028-0561.14</strain>
        <tissue evidence="6">Whole fly</tissue>
    </source>
</reference>
<dbReference type="InterPro" id="IPR036056">
    <property type="entry name" value="Fibrinogen-like_C"/>
</dbReference>
<dbReference type="Pfam" id="PF00147">
    <property type="entry name" value="Fibrinogen_C"/>
    <property type="match status" value="1"/>
</dbReference>
<feature type="domain" description="Fibrinogen C-terminal" evidence="4">
    <location>
        <begin position="72"/>
        <end position="291"/>
    </location>
</feature>
<dbReference type="PANTHER" id="PTHR19143:SF458">
    <property type="entry name" value="FIBRINOGEN C-TERMINAL DOMAIN-CONTAINING PROTEIN-RELATED"/>
    <property type="match status" value="1"/>
</dbReference>
<dbReference type="SMART" id="SM00186">
    <property type="entry name" value="FBG"/>
    <property type="match status" value="1"/>
</dbReference>
<organism evidence="5 6">
    <name type="scientific">Drosophila kikkawai</name>
    <name type="common">Fruit fly</name>
    <dbReference type="NCBI Taxonomy" id="30033"/>
    <lineage>
        <taxon>Eukaryota</taxon>
        <taxon>Metazoa</taxon>
        <taxon>Ecdysozoa</taxon>
        <taxon>Arthropoda</taxon>
        <taxon>Hexapoda</taxon>
        <taxon>Insecta</taxon>
        <taxon>Pterygota</taxon>
        <taxon>Neoptera</taxon>
        <taxon>Endopterygota</taxon>
        <taxon>Diptera</taxon>
        <taxon>Brachycera</taxon>
        <taxon>Muscomorpha</taxon>
        <taxon>Ephydroidea</taxon>
        <taxon>Drosophilidae</taxon>
        <taxon>Drosophila</taxon>
        <taxon>Sophophora</taxon>
    </lineage>
</organism>
<gene>
    <name evidence="6" type="primary">LOC108085202</name>
</gene>
<evidence type="ECO:0000313" key="5">
    <source>
        <dbReference type="Proteomes" id="UP001652661"/>
    </source>
</evidence>
<evidence type="ECO:0000256" key="3">
    <source>
        <dbReference type="SAM" id="Phobius"/>
    </source>
</evidence>
<evidence type="ECO:0000256" key="1">
    <source>
        <dbReference type="ARBA" id="ARBA00023157"/>
    </source>
</evidence>
<dbReference type="InterPro" id="IPR014716">
    <property type="entry name" value="Fibrinogen_a/b/g_C_1"/>
</dbReference>
<dbReference type="GeneID" id="108085202"/>
<evidence type="ECO:0000313" key="6">
    <source>
        <dbReference type="RefSeq" id="XP_017037208.2"/>
    </source>
</evidence>
<dbReference type="CDD" id="cd00087">
    <property type="entry name" value="FReD"/>
    <property type="match status" value="1"/>
</dbReference>
<dbReference type="Gene3D" id="3.90.215.10">
    <property type="entry name" value="Gamma Fibrinogen, chain A, domain 1"/>
    <property type="match status" value="1"/>
</dbReference>
<accession>A0A6P4JQU5</accession>
<evidence type="ECO:0000259" key="4">
    <source>
        <dbReference type="PROSITE" id="PS51406"/>
    </source>
</evidence>
<proteinExistence type="predicted"/>
<keyword evidence="2" id="KW-0175">Coiled coil</keyword>
<dbReference type="PANTHER" id="PTHR19143">
    <property type="entry name" value="FIBRINOGEN/TENASCIN/ANGIOPOEITIN"/>
    <property type="match status" value="1"/>
</dbReference>
<keyword evidence="1" id="KW-1015">Disulfide bond</keyword>
<feature type="transmembrane region" description="Helical" evidence="3">
    <location>
        <begin position="21"/>
        <end position="41"/>
    </location>
</feature>